<protein>
    <recommendedName>
        <fullName evidence="4">EGF-like domain-containing protein</fullName>
    </recommendedName>
</protein>
<feature type="signal peptide" evidence="1">
    <location>
        <begin position="1"/>
        <end position="26"/>
    </location>
</feature>
<keyword evidence="1" id="KW-0732">Signal</keyword>
<evidence type="ECO:0000313" key="3">
    <source>
        <dbReference type="Proteomes" id="UP000440224"/>
    </source>
</evidence>
<organism evidence="2 3">
    <name type="scientific">Polyangium spumosum</name>
    <dbReference type="NCBI Taxonomy" id="889282"/>
    <lineage>
        <taxon>Bacteria</taxon>
        <taxon>Pseudomonadati</taxon>
        <taxon>Myxococcota</taxon>
        <taxon>Polyangia</taxon>
        <taxon>Polyangiales</taxon>
        <taxon>Polyangiaceae</taxon>
        <taxon>Polyangium</taxon>
    </lineage>
</organism>
<dbReference type="PROSITE" id="PS51257">
    <property type="entry name" value="PROKAR_LIPOPROTEIN"/>
    <property type="match status" value="1"/>
</dbReference>
<dbReference type="EMBL" id="WJIE01000015">
    <property type="protein sequence ID" value="MRG97141.1"/>
    <property type="molecule type" value="Genomic_DNA"/>
</dbReference>
<gene>
    <name evidence="2" type="ORF">GF068_35220</name>
</gene>
<dbReference type="Proteomes" id="UP000440224">
    <property type="component" value="Unassembled WGS sequence"/>
</dbReference>
<keyword evidence="3" id="KW-1185">Reference proteome</keyword>
<name>A0A6N7Q8E6_9BACT</name>
<proteinExistence type="predicted"/>
<dbReference type="RefSeq" id="WP_153823921.1">
    <property type="nucleotide sequence ID" value="NZ_WJIE01000015.1"/>
</dbReference>
<evidence type="ECO:0008006" key="4">
    <source>
        <dbReference type="Google" id="ProtNLM"/>
    </source>
</evidence>
<accession>A0A6N7Q8E6</accession>
<evidence type="ECO:0000256" key="1">
    <source>
        <dbReference type="SAM" id="SignalP"/>
    </source>
</evidence>
<sequence>MNPSKALRLFASSSFLLLLVAVGGCEDETLTACPPAPFRGEPKLACDFSEVCRYGTPRGLDVDNSVGESIYGPDFCNGLTCSCGEDGTLTCVQTLLACSPHIIPQCPAGAAEGSACTMDPNFGNRECAVPGPGADLSQGIINGEVCACDMPGPVWRCIPVSRTDL</sequence>
<dbReference type="AlphaFoldDB" id="A0A6N7Q8E6"/>
<feature type="chain" id="PRO_5026948474" description="EGF-like domain-containing protein" evidence="1">
    <location>
        <begin position="27"/>
        <end position="165"/>
    </location>
</feature>
<comment type="caution">
    <text evidence="2">The sequence shown here is derived from an EMBL/GenBank/DDBJ whole genome shotgun (WGS) entry which is preliminary data.</text>
</comment>
<evidence type="ECO:0000313" key="2">
    <source>
        <dbReference type="EMBL" id="MRG97141.1"/>
    </source>
</evidence>
<reference evidence="2 3" key="1">
    <citation type="submission" date="2019-10" db="EMBL/GenBank/DDBJ databases">
        <title>A soil myxobacterium in the family Polyangiaceae.</title>
        <authorList>
            <person name="Li Y."/>
            <person name="Wang J."/>
        </authorList>
    </citation>
    <scope>NUCLEOTIDE SEQUENCE [LARGE SCALE GENOMIC DNA]</scope>
    <source>
        <strain evidence="2 3">DSM 14734</strain>
    </source>
</reference>